<dbReference type="RefSeq" id="WP_147120823.1">
    <property type="nucleotide sequence ID" value="NZ_FNGK01000001.1"/>
</dbReference>
<gene>
    <name evidence="1" type="ORF">SAMEA4412673_02437</name>
</gene>
<dbReference type="AlphaFoldDB" id="A0AAJ4XE47"/>
<dbReference type="EMBL" id="LT906468">
    <property type="protein sequence ID" value="SNV51539.1"/>
    <property type="molecule type" value="Genomic_DNA"/>
</dbReference>
<protein>
    <submittedName>
        <fullName evidence="1">Cyclic nucleotide-binding domain</fullName>
    </submittedName>
</protein>
<evidence type="ECO:0000313" key="2">
    <source>
        <dbReference type="Proteomes" id="UP000215355"/>
    </source>
</evidence>
<proteinExistence type="predicted"/>
<dbReference type="Gene3D" id="2.60.120.10">
    <property type="entry name" value="Jelly Rolls"/>
    <property type="match status" value="1"/>
</dbReference>
<dbReference type="SUPFAM" id="SSF51206">
    <property type="entry name" value="cAMP-binding domain-like"/>
    <property type="match status" value="1"/>
</dbReference>
<dbReference type="Proteomes" id="UP000215355">
    <property type="component" value="Chromosome 1"/>
</dbReference>
<name>A0AAJ4XE47_9SPHI</name>
<dbReference type="InterPro" id="IPR014710">
    <property type="entry name" value="RmlC-like_jellyroll"/>
</dbReference>
<organism evidence="1 2">
    <name type="scientific">Sphingobacterium mizutaii</name>
    <dbReference type="NCBI Taxonomy" id="1010"/>
    <lineage>
        <taxon>Bacteria</taxon>
        <taxon>Pseudomonadati</taxon>
        <taxon>Bacteroidota</taxon>
        <taxon>Sphingobacteriia</taxon>
        <taxon>Sphingobacteriales</taxon>
        <taxon>Sphingobacteriaceae</taxon>
        <taxon>Sphingobacterium</taxon>
    </lineage>
</organism>
<dbReference type="InterPro" id="IPR018490">
    <property type="entry name" value="cNMP-bd_dom_sf"/>
</dbReference>
<dbReference type="CDD" id="cd00038">
    <property type="entry name" value="CAP_ED"/>
    <property type="match status" value="1"/>
</dbReference>
<dbReference type="InterPro" id="IPR000595">
    <property type="entry name" value="cNMP-bd_dom"/>
</dbReference>
<sequence>MNNFIEYINQFEEFSTEQIDFVQQKASYLDLKKDEYFIEAGRVFKSVGIILEGIMRICYFDNKGNEITKIFLEPVHLLLGMENVPSSEYIQAITDCKMLVFKLEDWKEINQVIPNWEGMVQKSWVSLLMKEKSWVGDNHSPKLMKLSMPTRLLH</sequence>
<accession>A0AAJ4XE47</accession>
<evidence type="ECO:0000313" key="1">
    <source>
        <dbReference type="EMBL" id="SNV51539.1"/>
    </source>
</evidence>
<dbReference type="KEGG" id="smiz:4412673_02437"/>
<reference evidence="1 2" key="1">
    <citation type="submission" date="2017-06" db="EMBL/GenBank/DDBJ databases">
        <authorList>
            <consortium name="Pathogen Informatics"/>
        </authorList>
    </citation>
    <scope>NUCLEOTIDE SEQUENCE [LARGE SCALE GENOMIC DNA]</scope>
    <source>
        <strain evidence="1 2">NCTC12149</strain>
    </source>
</reference>